<keyword evidence="1" id="KW-0812">Transmembrane</keyword>
<comment type="caution">
    <text evidence="2">The sequence shown here is derived from an EMBL/GenBank/DDBJ whole genome shotgun (WGS) entry which is preliminary data.</text>
</comment>
<reference evidence="2 3" key="1">
    <citation type="submission" date="2020-08" db="EMBL/GenBank/DDBJ databases">
        <title>Functional genomics of gut bacteria from endangered species of beetles.</title>
        <authorList>
            <person name="Carlos-Shanley C."/>
        </authorList>
    </citation>
    <scope>NUCLEOTIDE SEQUENCE [LARGE SCALE GENOMIC DNA]</scope>
    <source>
        <strain evidence="2 3">S00179</strain>
    </source>
</reference>
<name>A0A7W7KMV9_PSENT</name>
<dbReference type="GO" id="GO:0016740">
    <property type="term" value="F:transferase activity"/>
    <property type="evidence" value="ECO:0007669"/>
    <property type="project" value="UniProtKB-KW"/>
</dbReference>
<keyword evidence="2" id="KW-0808">Transferase</keyword>
<accession>A0A7W7KMV9</accession>
<evidence type="ECO:0000313" key="2">
    <source>
        <dbReference type="EMBL" id="MBB4865305.1"/>
    </source>
</evidence>
<organism evidence="2 3">
    <name type="scientific">Pseudomonas nitroreducens</name>
    <dbReference type="NCBI Taxonomy" id="46680"/>
    <lineage>
        <taxon>Bacteria</taxon>
        <taxon>Pseudomonadati</taxon>
        <taxon>Pseudomonadota</taxon>
        <taxon>Gammaproteobacteria</taxon>
        <taxon>Pseudomonadales</taxon>
        <taxon>Pseudomonadaceae</taxon>
        <taxon>Pseudomonas</taxon>
    </lineage>
</organism>
<keyword evidence="1" id="KW-0472">Membrane</keyword>
<feature type="transmembrane region" description="Helical" evidence="1">
    <location>
        <begin position="80"/>
        <end position="101"/>
    </location>
</feature>
<evidence type="ECO:0000256" key="1">
    <source>
        <dbReference type="SAM" id="Phobius"/>
    </source>
</evidence>
<dbReference type="Proteomes" id="UP000566995">
    <property type="component" value="Unassembled WGS sequence"/>
</dbReference>
<gene>
    <name evidence="2" type="ORF">HNP46_004186</name>
</gene>
<evidence type="ECO:0000313" key="3">
    <source>
        <dbReference type="Proteomes" id="UP000566995"/>
    </source>
</evidence>
<proteinExistence type="predicted"/>
<dbReference type="RefSeq" id="WP_184592640.1">
    <property type="nucleotide sequence ID" value="NZ_JACHLI010000018.1"/>
</dbReference>
<dbReference type="EMBL" id="JACHLI010000018">
    <property type="protein sequence ID" value="MBB4865305.1"/>
    <property type="molecule type" value="Genomic_DNA"/>
</dbReference>
<protein>
    <submittedName>
        <fullName evidence="2">Cellulose synthase/poly-beta-1,6-N-acetylglucosamine synthase-like glycosyltransferase</fullName>
    </submittedName>
</protein>
<sequence length="127" mass="14486">MKRGIIPFMKGDIKYIVVPFLLVIGLIVGLIIYLQMALMIAKFLPFHIPLTPDLDALEIATSTYWIFDSSVNVGVAYRGFLIFTIYLWLPCYFFAGVRWVVRRLCIRGQEAEAAELQAPQPNETDKT</sequence>
<dbReference type="AlphaFoldDB" id="A0A7W7KMV9"/>
<feature type="transmembrane region" description="Helical" evidence="1">
    <location>
        <begin position="20"/>
        <end position="44"/>
    </location>
</feature>
<keyword evidence="1" id="KW-1133">Transmembrane helix</keyword>